<sequence length="580" mass="66829">MKIRKMKIIAVLISALGVLALLASCEPFDIGNLRSVEKAKAAALKTLEERYGVPFEFADDDDGEPLDMETYMHWDTKSSFYEVKHWGQEFKPQRLGWQEGLFPIRVMNGLVRPAGEKETDAFHTYKVNVYANSVSDGAYGYLYEDEIKRRIMEVWEKRPKDFPFLDKIKIEVRTEGIRIPENIRSMSLDEFCPIAYDQSLFAFRIRIYLYLPADGYWGKLQNEFVSHVVRFKDDPPDLRGYRFSDEDWRTPNKRLEKEMEVLEKAVGKLYELLKAEPSLSQFVEKKSFVFSGRLDDHFLGTHNVLGTDVFNCIGDKINTMNSRFSAGIGYWDMPTAIDEWTYYNYDSRMDVLWHRPEETDKDNGLFDMSWFSGNWHGRLGITWVERHRKPKPPAEPESAEENTADGANPSEKTDGNTSETGKKTADGEDSAKNAEVAENEEPPVEYDDGIDESLIIEKEDHSDWVCLDGSAVDWVLFLQCHRPTTGIIEFRNGCTMVKEPEDYSRLKKVFVTNRVNGKSKTVTLADTFEIQKIDLRDITEPQIVMNVYELRILDVYPGKKYEAAGVSYFNMEIAEAPDGR</sequence>
<feature type="region of interest" description="Disordered" evidence="1">
    <location>
        <begin position="388"/>
        <end position="449"/>
    </location>
</feature>
<evidence type="ECO:0008006" key="5">
    <source>
        <dbReference type="Google" id="ProtNLM"/>
    </source>
</evidence>
<organism evidence="3 4">
    <name type="scientific">Treponema saccharophilum DSM 2985</name>
    <dbReference type="NCBI Taxonomy" id="907348"/>
    <lineage>
        <taxon>Bacteria</taxon>
        <taxon>Pseudomonadati</taxon>
        <taxon>Spirochaetota</taxon>
        <taxon>Spirochaetia</taxon>
        <taxon>Spirochaetales</taxon>
        <taxon>Treponemataceae</taxon>
        <taxon>Treponema</taxon>
    </lineage>
</organism>
<evidence type="ECO:0000313" key="4">
    <source>
        <dbReference type="Proteomes" id="UP000003571"/>
    </source>
</evidence>
<evidence type="ECO:0000256" key="2">
    <source>
        <dbReference type="SAM" id="SignalP"/>
    </source>
</evidence>
<name>H7EL09_9SPIR</name>
<accession>H7EL09</accession>
<dbReference type="RefSeq" id="WP_002704480.1">
    <property type="nucleotide sequence ID" value="NZ_AGRW01000047.1"/>
</dbReference>
<dbReference type="Proteomes" id="UP000003571">
    <property type="component" value="Unassembled WGS sequence"/>
</dbReference>
<dbReference type="STRING" id="907348.TresaDRAFT_1023"/>
<feature type="chain" id="PRO_5003609227" description="Lipoprotein" evidence="2">
    <location>
        <begin position="24"/>
        <end position="580"/>
    </location>
</feature>
<dbReference type="eggNOG" id="ENOG50344RE">
    <property type="taxonomic scope" value="Bacteria"/>
</dbReference>
<reference evidence="3 4" key="1">
    <citation type="submission" date="2011-09" db="EMBL/GenBank/DDBJ databases">
        <title>The draft genome of Treponema saccharophilum DSM 2985.</title>
        <authorList>
            <consortium name="US DOE Joint Genome Institute (JGI-PGF)"/>
            <person name="Lucas S."/>
            <person name="Copeland A."/>
            <person name="Lapidus A."/>
            <person name="Glavina del Rio T."/>
            <person name="Dalin E."/>
            <person name="Tice H."/>
            <person name="Bruce D."/>
            <person name="Goodwin L."/>
            <person name="Pitluck S."/>
            <person name="Peters L."/>
            <person name="Kyrpides N."/>
            <person name="Mavromatis K."/>
            <person name="Ivanova N."/>
            <person name="Markowitz V."/>
            <person name="Cheng J.-F."/>
            <person name="Hugenholtz P."/>
            <person name="Woyke T."/>
            <person name="Wu D."/>
            <person name="Gronow S."/>
            <person name="Wellnitz S."/>
            <person name="Brambilla E."/>
            <person name="Klenk H.-P."/>
            <person name="Eisen J.A."/>
        </authorList>
    </citation>
    <scope>NUCLEOTIDE SEQUENCE [LARGE SCALE GENOMIC DNA]</scope>
    <source>
        <strain evidence="3 4">DSM 2985</strain>
    </source>
</reference>
<keyword evidence="2" id="KW-0732">Signal</keyword>
<keyword evidence="4" id="KW-1185">Reference proteome</keyword>
<comment type="caution">
    <text evidence="3">The sequence shown here is derived from an EMBL/GenBank/DDBJ whole genome shotgun (WGS) entry which is preliminary data.</text>
</comment>
<gene>
    <name evidence="3" type="ORF">TresaDRAFT_1023</name>
</gene>
<proteinExistence type="predicted"/>
<feature type="signal peptide" evidence="2">
    <location>
        <begin position="1"/>
        <end position="23"/>
    </location>
</feature>
<dbReference type="PROSITE" id="PS51257">
    <property type="entry name" value="PROKAR_LIPOPROTEIN"/>
    <property type="match status" value="1"/>
</dbReference>
<protein>
    <recommendedName>
        <fullName evidence="5">Lipoprotein</fullName>
    </recommendedName>
</protein>
<feature type="compositionally biased region" description="Acidic residues" evidence="1">
    <location>
        <begin position="437"/>
        <end position="449"/>
    </location>
</feature>
<feature type="compositionally biased region" description="Basic and acidic residues" evidence="1">
    <location>
        <begin position="420"/>
        <end position="432"/>
    </location>
</feature>
<evidence type="ECO:0000313" key="3">
    <source>
        <dbReference type="EMBL" id="EIC01734.1"/>
    </source>
</evidence>
<dbReference type="PATRIC" id="fig|907348.3.peg.1590"/>
<dbReference type="AlphaFoldDB" id="H7EL09"/>
<dbReference type="EMBL" id="AGRW01000047">
    <property type="protein sequence ID" value="EIC01734.1"/>
    <property type="molecule type" value="Genomic_DNA"/>
</dbReference>
<evidence type="ECO:0000256" key="1">
    <source>
        <dbReference type="SAM" id="MobiDB-lite"/>
    </source>
</evidence>